<dbReference type="Gene3D" id="1.10.12.10">
    <property type="entry name" value="Lyase 2-enoyl-coa Hydratase, Chain A, domain 2"/>
    <property type="match status" value="1"/>
</dbReference>
<dbReference type="InterPro" id="IPR014748">
    <property type="entry name" value="Enoyl-CoA_hydra_C"/>
</dbReference>
<dbReference type="Gene3D" id="3.90.226.10">
    <property type="entry name" value="2-enoyl-CoA Hydratase, Chain A, domain 1"/>
    <property type="match status" value="1"/>
</dbReference>
<accession>A0A1G1KWH7</accession>
<dbReference type="PANTHER" id="PTHR11941:SF54">
    <property type="entry name" value="ENOYL-COA HYDRATASE, MITOCHONDRIAL"/>
    <property type="match status" value="1"/>
</dbReference>
<evidence type="ECO:0000313" key="4">
    <source>
        <dbReference type="Proteomes" id="UP000178187"/>
    </source>
</evidence>
<dbReference type="GO" id="GO:0016836">
    <property type="term" value="F:hydro-lyase activity"/>
    <property type="evidence" value="ECO:0007669"/>
    <property type="project" value="UniProtKB-ARBA"/>
</dbReference>
<dbReference type="FunFam" id="1.10.12.10:FF:000001">
    <property type="entry name" value="Probable enoyl-CoA hydratase, mitochondrial"/>
    <property type="match status" value="1"/>
</dbReference>
<dbReference type="EMBL" id="MHFR01000043">
    <property type="protein sequence ID" value="OGW97251.1"/>
    <property type="molecule type" value="Genomic_DNA"/>
</dbReference>
<evidence type="ECO:0000256" key="2">
    <source>
        <dbReference type="ARBA" id="ARBA00023239"/>
    </source>
</evidence>
<protein>
    <recommendedName>
        <fullName evidence="5">Enoyl-CoA hydratase</fullName>
    </recommendedName>
</protein>
<dbReference type="AlphaFoldDB" id="A0A1G1KWH7"/>
<dbReference type="PANTHER" id="PTHR11941">
    <property type="entry name" value="ENOYL-COA HYDRATASE-RELATED"/>
    <property type="match status" value="1"/>
</dbReference>
<organism evidence="3 4">
    <name type="scientific">Candidatus Danuiimicrobium aquiferis</name>
    <dbReference type="NCBI Taxonomy" id="1801832"/>
    <lineage>
        <taxon>Bacteria</taxon>
        <taxon>Pseudomonadati</taxon>
        <taxon>Candidatus Omnitrophota</taxon>
        <taxon>Candidatus Danuiimicrobium</taxon>
    </lineage>
</organism>
<proteinExistence type="inferred from homology"/>
<dbReference type="SUPFAM" id="SSF52096">
    <property type="entry name" value="ClpP/crotonase"/>
    <property type="match status" value="1"/>
</dbReference>
<name>A0A1G1KWH7_9BACT</name>
<reference evidence="3 4" key="1">
    <citation type="journal article" date="2016" name="Nat. Commun.">
        <title>Thousands of microbial genomes shed light on interconnected biogeochemical processes in an aquifer system.</title>
        <authorList>
            <person name="Anantharaman K."/>
            <person name="Brown C.T."/>
            <person name="Hug L.A."/>
            <person name="Sharon I."/>
            <person name="Castelle C.J."/>
            <person name="Probst A.J."/>
            <person name="Thomas B.C."/>
            <person name="Singh A."/>
            <person name="Wilkins M.J."/>
            <person name="Karaoz U."/>
            <person name="Brodie E.L."/>
            <person name="Williams K.H."/>
            <person name="Hubbard S.S."/>
            <person name="Banfield J.F."/>
        </authorList>
    </citation>
    <scope>NUCLEOTIDE SEQUENCE [LARGE SCALE GENOMIC DNA]</scope>
</reference>
<evidence type="ECO:0008006" key="5">
    <source>
        <dbReference type="Google" id="ProtNLM"/>
    </source>
</evidence>
<evidence type="ECO:0000256" key="1">
    <source>
        <dbReference type="ARBA" id="ARBA00005254"/>
    </source>
</evidence>
<dbReference type="CDD" id="cd06558">
    <property type="entry name" value="crotonase-like"/>
    <property type="match status" value="1"/>
</dbReference>
<dbReference type="InterPro" id="IPR001753">
    <property type="entry name" value="Enoyl-CoA_hydra/iso"/>
</dbReference>
<comment type="caution">
    <text evidence="3">The sequence shown here is derived from an EMBL/GenBank/DDBJ whole genome shotgun (WGS) entry which is preliminary data.</text>
</comment>
<dbReference type="GO" id="GO:0006635">
    <property type="term" value="P:fatty acid beta-oxidation"/>
    <property type="evidence" value="ECO:0007669"/>
    <property type="project" value="TreeGrafter"/>
</dbReference>
<sequence>MNEAETKFKTMFVSTEETKAIWILTINNPPLNIITPVFFAEFEVVLKQYFQDREAKILIITGAGDRAFSMGADITEIASIDNAAQGRVLAKRGQDLYDQVENSDKPIIAAINSMCFGGANELILACHLRIASEKSKFAQSEINLGIIPGWGATQRLPRLIGTSRARKIILTGDMITAQEAYDIGMIDEIVQHGEVLNRSMEIAKKIIRNSQFAVAYAQKAIREGMKKSLSEGIKIELDCFEQVCASEDMKEGIHAYINKRQPQYKNR</sequence>
<dbReference type="Proteomes" id="UP000178187">
    <property type="component" value="Unassembled WGS sequence"/>
</dbReference>
<evidence type="ECO:0000313" key="3">
    <source>
        <dbReference type="EMBL" id="OGW97251.1"/>
    </source>
</evidence>
<dbReference type="InterPro" id="IPR029045">
    <property type="entry name" value="ClpP/crotonase-like_dom_sf"/>
</dbReference>
<keyword evidence="2" id="KW-0456">Lyase</keyword>
<comment type="similarity">
    <text evidence="1">Belongs to the enoyl-CoA hydratase/isomerase family.</text>
</comment>
<dbReference type="Pfam" id="PF00378">
    <property type="entry name" value="ECH_1"/>
    <property type="match status" value="1"/>
</dbReference>
<gene>
    <name evidence="3" type="ORF">A3G33_08545</name>
</gene>